<accession>A0ABR3DPU7</accession>
<evidence type="ECO:0000313" key="3">
    <source>
        <dbReference type="Proteomes" id="UP001451303"/>
    </source>
</evidence>
<feature type="region of interest" description="Disordered" evidence="1">
    <location>
        <begin position="79"/>
        <end position="123"/>
    </location>
</feature>
<name>A0ABR3DPU7_NEUIN</name>
<evidence type="ECO:0008006" key="4">
    <source>
        <dbReference type="Google" id="ProtNLM"/>
    </source>
</evidence>
<gene>
    <name evidence="2" type="ORF">QR685DRAFT_518149</name>
</gene>
<proteinExistence type="predicted"/>
<dbReference type="EMBL" id="JAVLET010000002">
    <property type="protein sequence ID" value="KAL0473913.1"/>
    <property type="molecule type" value="Genomic_DNA"/>
</dbReference>
<feature type="non-terminal residue" evidence="2">
    <location>
        <position position="123"/>
    </location>
</feature>
<keyword evidence="3" id="KW-1185">Reference proteome</keyword>
<comment type="caution">
    <text evidence="2">The sequence shown here is derived from an EMBL/GenBank/DDBJ whole genome shotgun (WGS) entry which is preliminary data.</text>
</comment>
<evidence type="ECO:0000313" key="2">
    <source>
        <dbReference type="EMBL" id="KAL0473913.1"/>
    </source>
</evidence>
<dbReference type="Proteomes" id="UP001451303">
    <property type="component" value="Unassembled WGS sequence"/>
</dbReference>
<evidence type="ECO:0000256" key="1">
    <source>
        <dbReference type="SAM" id="MobiDB-lite"/>
    </source>
</evidence>
<reference evidence="2 3" key="1">
    <citation type="submission" date="2023-09" db="EMBL/GenBank/DDBJ databases">
        <title>Multi-omics analysis of a traditional fermented food reveals byproduct-associated fungal strains for waste-to-food upcycling.</title>
        <authorList>
            <consortium name="Lawrence Berkeley National Laboratory"/>
            <person name="Rekdal V.M."/>
            <person name="Villalobos-Escobedo J.M."/>
            <person name="Rodriguez-Valeron N."/>
            <person name="Garcia M.O."/>
            <person name="Vasquez D.P."/>
            <person name="Damayanti I."/>
            <person name="Sorensen P.M."/>
            <person name="Baidoo E.E."/>
            <person name="De Carvalho A.C."/>
            <person name="Riley R."/>
            <person name="Lipzen A."/>
            <person name="He G."/>
            <person name="Yan M."/>
            <person name="Haridas S."/>
            <person name="Daum C."/>
            <person name="Yoshinaga Y."/>
            <person name="Ng V."/>
            <person name="Grigoriev I.V."/>
            <person name="Munk R."/>
            <person name="Nuraida L."/>
            <person name="Wijaya C.H."/>
            <person name="Morales P.-C."/>
            <person name="Keasling J.D."/>
        </authorList>
    </citation>
    <scope>NUCLEOTIDE SEQUENCE [LARGE SCALE GENOMIC DNA]</scope>
    <source>
        <strain evidence="2 3">FGSC 2613</strain>
    </source>
</reference>
<sequence length="123" mass="14134">MSSRLLFFSRDLFCLFCPLSHSRKSPEQLDLQDLFVIMPRPSGCYRNRTPQTHISFFKPGESVRAMPRITHFINLTRSDCDSRENSRGRGRMDPSEICLLPRNAPSSGDGCRASRSSPRWLKN</sequence>
<organism evidence="2 3">
    <name type="scientific">Neurospora intermedia</name>
    <dbReference type="NCBI Taxonomy" id="5142"/>
    <lineage>
        <taxon>Eukaryota</taxon>
        <taxon>Fungi</taxon>
        <taxon>Dikarya</taxon>
        <taxon>Ascomycota</taxon>
        <taxon>Pezizomycotina</taxon>
        <taxon>Sordariomycetes</taxon>
        <taxon>Sordariomycetidae</taxon>
        <taxon>Sordariales</taxon>
        <taxon>Sordariaceae</taxon>
        <taxon>Neurospora</taxon>
    </lineage>
</organism>
<protein>
    <recommendedName>
        <fullName evidence="4">Secreted protein</fullName>
    </recommendedName>
</protein>
<feature type="compositionally biased region" description="Basic and acidic residues" evidence="1">
    <location>
        <begin position="79"/>
        <end position="94"/>
    </location>
</feature>